<feature type="region of interest" description="Disordered" evidence="1">
    <location>
        <begin position="54"/>
        <end position="108"/>
    </location>
</feature>
<keyword evidence="5" id="KW-1185">Reference proteome</keyword>
<keyword evidence="2" id="KW-0812">Transmembrane</keyword>
<dbReference type="PATRIC" id="fig|1423750.3.peg.514"/>
<comment type="caution">
    <text evidence="4">The sequence shown here is derived from an EMBL/GenBank/DDBJ whole genome shotgun (WGS) entry which is preliminary data.</text>
</comment>
<evidence type="ECO:0000256" key="2">
    <source>
        <dbReference type="SAM" id="Phobius"/>
    </source>
</evidence>
<dbReference type="RefSeq" id="WP_057871284.1">
    <property type="nucleotide sequence ID" value="NZ_AZGB01000011.1"/>
</dbReference>
<dbReference type="Gene3D" id="3.10.350.10">
    <property type="entry name" value="LysM domain"/>
    <property type="match status" value="1"/>
</dbReference>
<dbReference type="AlphaFoldDB" id="A0A0R1VMJ3"/>
<dbReference type="PANTHER" id="PTHR33734:SF22">
    <property type="entry name" value="MEMBRANE-BOUND LYTIC MUREIN TRANSGLYCOSYLASE D"/>
    <property type="match status" value="1"/>
</dbReference>
<dbReference type="GeneID" id="98318546"/>
<accession>A0A0R1VMJ3</accession>
<dbReference type="PROSITE" id="PS51782">
    <property type="entry name" value="LYSM"/>
    <property type="match status" value="1"/>
</dbReference>
<evidence type="ECO:0000256" key="1">
    <source>
        <dbReference type="SAM" id="MobiDB-lite"/>
    </source>
</evidence>
<reference evidence="4 5" key="1">
    <citation type="journal article" date="2015" name="Genome Announc.">
        <title>Expanding the biotechnology potential of lactobacilli through comparative genomics of 213 strains and associated genera.</title>
        <authorList>
            <person name="Sun Z."/>
            <person name="Harris H.M."/>
            <person name="McCann A."/>
            <person name="Guo C."/>
            <person name="Argimon S."/>
            <person name="Zhang W."/>
            <person name="Yang X."/>
            <person name="Jeffery I.B."/>
            <person name="Cooney J.C."/>
            <person name="Kagawa T.F."/>
            <person name="Liu W."/>
            <person name="Song Y."/>
            <person name="Salvetti E."/>
            <person name="Wrobel A."/>
            <person name="Rasinkangas P."/>
            <person name="Parkhill J."/>
            <person name="Rea M.C."/>
            <person name="O'Sullivan O."/>
            <person name="Ritari J."/>
            <person name="Douillard F.P."/>
            <person name="Paul Ross R."/>
            <person name="Yang R."/>
            <person name="Briner A.E."/>
            <person name="Felis G.E."/>
            <person name="de Vos W.M."/>
            <person name="Barrangou R."/>
            <person name="Klaenhammer T.R."/>
            <person name="Caufield P.W."/>
            <person name="Cui Y."/>
            <person name="Zhang H."/>
            <person name="O'Toole P.W."/>
        </authorList>
    </citation>
    <scope>NUCLEOTIDE SEQUENCE [LARGE SCALE GENOMIC DNA]</scope>
    <source>
        <strain evidence="4 5">DSM 18630</strain>
    </source>
</reference>
<feature type="compositionally biased region" description="Low complexity" evidence="1">
    <location>
        <begin position="90"/>
        <end position="102"/>
    </location>
</feature>
<dbReference type="InterPro" id="IPR036779">
    <property type="entry name" value="LysM_dom_sf"/>
</dbReference>
<dbReference type="EMBL" id="AZGB01000011">
    <property type="protein sequence ID" value="KRM06802.1"/>
    <property type="molecule type" value="Genomic_DNA"/>
</dbReference>
<dbReference type="Proteomes" id="UP000051451">
    <property type="component" value="Unassembled WGS sequence"/>
</dbReference>
<dbReference type="SMART" id="SM00257">
    <property type="entry name" value="LysM"/>
    <property type="match status" value="1"/>
</dbReference>
<gene>
    <name evidence="4" type="ORF">FC89_GL000502</name>
</gene>
<name>A0A0R1VMJ3_9LACO</name>
<evidence type="ECO:0000259" key="3">
    <source>
        <dbReference type="PROSITE" id="PS51782"/>
    </source>
</evidence>
<evidence type="ECO:0000313" key="4">
    <source>
        <dbReference type="EMBL" id="KRM06802.1"/>
    </source>
</evidence>
<dbReference type="Pfam" id="PF01476">
    <property type="entry name" value="LysM"/>
    <property type="match status" value="1"/>
</dbReference>
<organism evidence="4 5">
    <name type="scientific">Liquorilactobacillus ghanensis DSM 18630</name>
    <dbReference type="NCBI Taxonomy" id="1423750"/>
    <lineage>
        <taxon>Bacteria</taxon>
        <taxon>Bacillati</taxon>
        <taxon>Bacillota</taxon>
        <taxon>Bacilli</taxon>
        <taxon>Lactobacillales</taxon>
        <taxon>Lactobacillaceae</taxon>
        <taxon>Liquorilactobacillus</taxon>
    </lineage>
</organism>
<protein>
    <recommendedName>
        <fullName evidence="3">LysM domain-containing protein</fullName>
    </recommendedName>
</protein>
<dbReference type="PANTHER" id="PTHR33734">
    <property type="entry name" value="LYSM DOMAIN-CONTAINING GPI-ANCHORED PROTEIN 2"/>
    <property type="match status" value="1"/>
</dbReference>
<dbReference type="OrthoDB" id="2307551at2"/>
<feature type="domain" description="LysM" evidence="3">
    <location>
        <begin position="115"/>
        <end position="158"/>
    </location>
</feature>
<proteinExistence type="predicted"/>
<feature type="compositionally biased region" description="Basic residues" evidence="1">
    <location>
        <begin position="58"/>
        <end position="70"/>
    </location>
</feature>
<dbReference type="InterPro" id="IPR018392">
    <property type="entry name" value="LysM"/>
</dbReference>
<dbReference type="SUPFAM" id="SSF54106">
    <property type="entry name" value="LysM domain"/>
    <property type="match status" value="1"/>
</dbReference>
<sequence>MSPRSSHKVNKKVSFWVLLIIVILILGIIGFRSRTVNARVQSFFGDNRTAQKAEYQRQKKAAHAKYKKKTSQNEQAGSTTKKTANKKESTSSSSTTTSSTSKSKFKTDSKSGSYRYYVVKSGDTLSSIAANYGTTTTAIMNLNDLTTGTISSGTTLKLPAANSTTGTTSSYSASSDTTNNE</sequence>
<feature type="region of interest" description="Disordered" evidence="1">
    <location>
        <begin position="153"/>
        <end position="181"/>
    </location>
</feature>
<dbReference type="CDD" id="cd00118">
    <property type="entry name" value="LysM"/>
    <property type="match status" value="1"/>
</dbReference>
<evidence type="ECO:0000313" key="5">
    <source>
        <dbReference type="Proteomes" id="UP000051451"/>
    </source>
</evidence>
<keyword evidence="2" id="KW-1133">Transmembrane helix</keyword>
<feature type="transmembrane region" description="Helical" evidence="2">
    <location>
        <begin position="13"/>
        <end position="31"/>
    </location>
</feature>
<keyword evidence="2" id="KW-0472">Membrane</keyword>
<dbReference type="STRING" id="1423750.FC89_GL000502"/>